<keyword evidence="1" id="KW-0175">Coiled coil</keyword>
<feature type="region of interest" description="Disordered" evidence="2">
    <location>
        <begin position="178"/>
        <end position="226"/>
    </location>
</feature>
<feature type="compositionally biased region" description="Polar residues" evidence="2">
    <location>
        <begin position="351"/>
        <end position="368"/>
    </location>
</feature>
<feature type="coiled-coil region" evidence="1">
    <location>
        <begin position="80"/>
        <end position="107"/>
    </location>
</feature>
<feature type="compositionally biased region" description="Polar residues" evidence="2">
    <location>
        <begin position="332"/>
        <end position="344"/>
    </location>
</feature>
<sequence>MSEIIVRFSSNSVGFSFFCSIARPSTAGLRSTLSDGNLSRDMYDDGWINNARFRAAQNKYIATTSSIFDNTAGTRDTLRQERSRQALEDLKRQVAEREAAKRREREEDERIYAAMGIPTTYEPSFQDPEAAPARGVERRNSYGGTDYANRKPITVNETATTQTRRREAQLKHMERLQQEAAEKKKVQRARTLAAADEAASSLPTSSRHNTRQMQQSNRARSGRGRELKEGVVGFSNQDNDFGLNLKSDSRLLAARAPNKFFDAPTTPVKMPRTSDDRKRPKPLTPAVPVPQKGYNRRSQRPENTPGAAVDLPPVETPERPGHASQPDEPQSGHVNTFEVQTTPTARDHTEVQTAKPQKSDMEIQTTPALNEWESERKHEEPRPPVVRGPPFNWKIHIQDMSEEDKAKMEKMSEEETRHFIEENQDLMSQLSAMKVNLRSAGPGRQHGEDGKPNSTGKDTDSGIGGGSTPDKDKGGQNSLGSSNTIPAGSSDDVDYLRVISGRPGDKNNQRGREPSYLDLNDSTGTTLRKFLEHTKARSKES</sequence>
<organism evidence="3 4">
    <name type="scientific">Penaeus vannamei</name>
    <name type="common">Whiteleg shrimp</name>
    <name type="synonym">Litopenaeus vannamei</name>
    <dbReference type="NCBI Taxonomy" id="6689"/>
    <lineage>
        <taxon>Eukaryota</taxon>
        <taxon>Metazoa</taxon>
        <taxon>Ecdysozoa</taxon>
        <taxon>Arthropoda</taxon>
        <taxon>Crustacea</taxon>
        <taxon>Multicrustacea</taxon>
        <taxon>Malacostraca</taxon>
        <taxon>Eumalacostraca</taxon>
        <taxon>Eucarida</taxon>
        <taxon>Decapoda</taxon>
        <taxon>Dendrobranchiata</taxon>
        <taxon>Penaeoidea</taxon>
        <taxon>Penaeidae</taxon>
        <taxon>Penaeus</taxon>
    </lineage>
</organism>
<feature type="compositionally biased region" description="Basic and acidic residues" evidence="2">
    <location>
        <begin position="396"/>
        <end position="421"/>
    </location>
</feature>
<feature type="region of interest" description="Disordered" evidence="2">
    <location>
        <begin position="120"/>
        <end position="166"/>
    </location>
</feature>
<feature type="compositionally biased region" description="Basic and acidic residues" evidence="2">
    <location>
        <begin position="503"/>
        <end position="515"/>
    </location>
</feature>
<proteinExistence type="predicted"/>
<feature type="compositionally biased region" description="Polar residues" evidence="2">
    <location>
        <begin position="475"/>
        <end position="487"/>
    </location>
</feature>
<accession>A0A423STE9</accession>
<comment type="caution">
    <text evidence="3">The sequence shown here is derived from an EMBL/GenBank/DDBJ whole genome shotgun (WGS) entry which is preliminary data.</text>
</comment>
<name>A0A423STE9_PENVA</name>
<reference evidence="3 4" key="1">
    <citation type="submission" date="2018-04" db="EMBL/GenBank/DDBJ databases">
        <authorList>
            <person name="Zhang X."/>
            <person name="Yuan J."/>
            <person name="Li F."/>
            <person name="Xiang J."/>
        </authorList>
    </citation>
    <scope>NUCLEOTIDE SEQUENCE [LARGE SCALE GENOMIC DNA]</scope>
    <source>
        <tissue evidence="3">Muscle</tissue>
    </source>
</reference>
<dbReference type="Proteomes" id="UP000283509">
    <property type="component" value="Unassembled WGS sequence"/>
</dbReference>
<evidence type="ECO:0000313" key="4">
    <source>
        <dbReference type="Proteomes" id="UP000283509"/>
    </source>
</evidence>
<gene>
    <name evidence="3" type="ORF">C7M84_014440</name>
</gene>
<reference evidence="3 4" key="2">
    <citation type="submission" date="2019-01" db="EMBL/GenBank/DDBJ databases">
        <title>The decoding of complex shrimp genome reveals the adaptation for benthos swimmer, frequently molting mechanism and breeding impact on genome.</title>
        <authorList>
            <person name="Sun Y."/>
            <person name="Gao Y."/>
            <person name="Yu Y."/>
        </authorList>
    </citation>
    <scope>NUCLEOTIDE SEQUENCE [LARGE SCALE GENOMIC DNA]</scope>
    <source>
        <tissue evidence="3">Muscle</tissue>
    </source>
</reference>
<dbReference type="AlphaFoldDB" id="A0A423STE9"/>
<feature type="region of interest" description="Disordered" evidence="2">
    <location>
        <begin position="261"/>
        <end position="524"/>
    </location>
</feature>
<keyword evidence="4" id="KW-1185">Reference proteome</keyword>
<protein>
    <submittedName>
        <fullName evidence="3">Uncharacterized protein</fullName>
    </submittedName>
</protein>
<dbReference type="OrthoDB" id="6378000at2759"/>
<feature type="compositionally biased region" description="Basic and acidic residues" evidence="2">
    <location>
        <begin position="373"/>
        <end position="382"/>
    </location>
</feature>
<feature type="compositionally biased region" description="Low complexity" evidence="2">
    <location>
        <begin position="189"/>
        <end position="199"/>
    </location>
</feature>
<evidence type="ECO:0000256" key="1">
    <source>
        <dbReference type="SAM" id="Coils"/>
    </source>
</evidence>
<evidence type="ECO:0000256" key="2">
    <source>
        <dbReference type="SAM" id="MobiDB-lite"/>
    </source>
</evidence>
<evidence type="ECO:0000313" key="3">
    <source>
        <dbReference type="EMBL" id="ROT67502.1"/>
    </source>
</evidence>
<dbReference type="EMBL" id="QCYY01002807">
    <property type="protein sequence ID" value="ROT67502.1"/>
    <property type="molecule type" value="Genomic_DNA"/>
</dbReference>
<feature type="compositionally biased region" description="Polar residues" evidence="2">
    <location>
        <begin position="201"/>
        <end position="219"/>
    </location>
</feature>